<dbReference type="GO" id="GO:0005524">
    <property type="term" value="F:ATP binding"/>
    <property type="evidence" value="ECO:0007669"/>
    <property type="project" value="InterPro"/>
</dbReference>
<dbReference type="EMBL" id="AODD01000002">
    <property type="protein sequence ID" value="EUJ24731.1"/>
    <property type="molecule type" value="Genomic_DNA"/>
</dbReference>
<accession>W7BNW1</accession>
<dbReference type="PATRIC" id="fig|1265819.5.peg.499"/>
<dbReference type="PANTHER" id="PTHR30050">
    <property type="entry name" value="CHROMOSOMAL REPLICATION INITIATOR PROTEIN DNAA"/>
    <property type="match status" value="1"/>
</dbReference>
<dbReference type="SUPFAM" id="SSF52540">
    <property type="entry name" value="P-loop containing nucleoside triphosphate hydrolases"/>
    <property type="match status" value="1"/>
</dbReference>
<dbReference type="Proteomes" id="UP000019253">
    <property type="component" value="Unassembled WGS sequence"/>
</dbReference>
<evidence type="ECO:0000313" key="3">
    <source>
        <dbReference type="Proteomes" id="UP000019253"/>
    </source>
</evidence>
<dbReference type="GO" id="GO:0006260">
    <property type="term" value="P:DNA replication"/>
    <property type="evidence" value="ECO:0007669"/>
    <property type="project" value="TreeGrafter"/>
</dbReference>
<name>W7BNW1_9LIST</name>
<reference evidence="2 3" key="1">
    <citation type="journal article" date="2014" name="Int. J. Syst. Evol. Microbiol.">
        <title>Listeria floridensis sp. nov., Listeria aquatica sp. nov., Listeria cornellensis sp. nov., Listeria riparia sp. nov. and Listeria grandensis sp. nov., from agricultural and natural environments.</title>
        <authorList>
            <person name="den Bakker H.C."/>
            <person name="Warchocki S."/>
            <person name="Wright E.M."/>
            <person name="Allred A.F."/>
            <person name="Ahlstrom C."/>
            <person name="Manuel C.S."/>
            <person name="Stasiewicz M.J."/>
            <person name="Burrell A."/>
            <person name="Roof S."/>
            <person name="Strawn L."/>
            <person name="Fortes E.D."/>
            <person name="Nightingale K.K."/>
            <person name="Kephart D."/>
            <person name="Wiedmann M."/>
        </authorList>
    </citation>
    <scope>NUCLEOTIDE SEQUENCE [LARGE SCALE GENOMIC DNA]</scope>
    <source>
        <strain evidence="3">FSL F6-971</strain>
    </source>
</reference>
<dbReference type="SMART" id="SM00382">
    <property type="entry name" value="AAA"/>
    <property type="match status" value="1"/>
</dbReference>
<dbReference type="STRING" id="1265819.PGRAN_02510"/>
<comment type="caution">
    <text evidence="2">The sequence shown here is derived from an EMBL/GenBank/DDBJ whole genome shotgun (WGS) entry which is preliminary data.</text>
</comment>
<dbReference type="PANTHER" id="PTHR30050:SF8">
    <property type="entry name" value="PRIMOSOMAL PROTEIN DNAI"/>
    <property type="match status" value="1"/>
</dbReference>
<dbReference type="InterPro" id="IPR002611">
    <property type="entry name" value="IstB_ATP-bd"/>
</dbReference>
<proteinExistence type="predicted"/>
<sequence length="196" mass="22040">MSDKGLLQAGFKNYNVEDKNSEAGVNKQKAIKAFKHYEAGNAFNTLFVGMPGVGKSHLAMAMLRSLNEAKAGEAKCLFIKVDKLMNAIRETFNSGYTGDKNEMYYIQLLLEADYLVLDDLGAESGSLDRNSKATDFVHRVLYTVLDGRQDVGTIITSNLAEEELPEIYDTKLVSRIRKNNYLIEFVDTDDKRIKKH</sequence>
<dbReference type="Pfam" id="PF01695">
    <property type="entry name" value="IstB_IS21"/>
    <property type="match status" value="1"/>
</dbReference>
<keyword evidence="3" id="KW-1185">Reference proteome</keyword>
<dbReference type="InterPro" id="IPR003593">
    <property type="entry name" value="AAA+_ATPase"/>
</dbReference>
<evidence type="ECO:0000259" key="1">
    <source>
        <dbReference type="SMART" id="SM00382"/>
    </source>
</evidence>
<gene>
    <name evidence="2" type="ORF">PGRAN_02510</name>
</gene>
<dbReference type="Gene3D" id="3.40.50.300">
    <property type="entry name" value="P-loop containing nucleotide triphosphate hydrolases"/>
    <property type="match status" value="1"/>
</dbReference>
<organism evidence="2 3">
    <name type="scientific">Listeria grandensis FSL F6-0971</name>
    <dbReference type="NCBI Taxonomy" id="1265819"/>
    <lineage>
        <taxon>Bacteria</taxon>
        <taxon>Bacillati</taxon>
        <taxon>Bacillota</taxon>
        <taxon>Bacilli</taxon>
        <taxon>Bacillales</taxon>
        <taxon>Listeriaceae</taxon>
        <taxon>Listeria</taxon>
    </lineage>
</organism>
<dbReference type="AlphaFoldDB" id="W7BNW1"/>
<dbReference type="CDD" id="cd00009">
    <property type="entry name" value="AAA"/>
    <property type="match status" value="1"/>
</dbReference>
<evidence type="ECO:0000313" key="2">
    <source>
        <dbReference type="EMBL" id="EUJ24731.1"/>
    </source>
</evidence>
<dbReference type="InterPro" id="IPR027417">
    <property type="entry name" value="P-loop_NTPase"/>
</dbReference>
<protein>
    <submittedName>
        <fullName evidence="2">Phage protein</fullName>
    </submittedName>
</protein>
<feature type="domain" description="AAA+ ATPase" evidence="1">
    <location>
        <begin position="41"/>
        <end position="184"/>
    </location>
</feature>